<proteinExistence type="predicted"/>
<protein>
    <submittedName>
        <fullName evidence="1">Uncharacterized protein</fullName>
    </submittedName>
</protein>
<keyword evidence="2" id="KW-1185">Reference proteome</keyword>
<dbReference type="Proteomes" id="UP001189429">
    <property type="component" value="Unassembled WGS sequence"/>
</dbReference>
<accession>A0ABN9XN60</accession>
<evidence type="ECO:0000313" key="2">
    <source>
        <dbReference type="Proteomes" id="UP001189429"/>
    </source>
</evidence>
<comment type="caution">
    <text evidence="1">The sequence shown here is derived from an EMBL/GenBank/DDBJ whole genome shotgun (WGS) entry which is preliminary data.</text>
</comment>
<reference evidence="1" key="1">
    <citation type="submission" date="2023-10" db="EMBL/GenBank/DDBJ databases">
        <authorList>
            <person name="Chen Y."/>
            <person name="Shah S."/>
            <person name="Dougan E. K."/>
            <person name="Thang M."/>
            <person name="Chan C."/>
        </authorList>
    </citation>
    <scope>NUCLEOTIDE SEQUENCE [LARGE SCALE GENOMIC DNA]</scope>
</reference>
<evidence type="ECO:0000313" key="1">
    <source>
        <dbReference type="EMBL" id="CAK0901336.1"/>
    </source>
</evidence>
<sequence>MDLEHLRRIGLMGATSGHKERFLPEASIQPAMLRRAGNLLKLVAGGQTGVDQAALAAATEVGLATGGWCPFDCSDETGPIVEKAAEWNLAPVTENMWELYGTCFRHLPLQVDGQCKWARRTLLNALHSSGTVTILPEGVVDGTHLGLAVSKALGRPYLTLDLENIDADTNVCVQWIRENSIEVLNVNGPRESSSPGIAARCIPFFKKCFSVAMVEDGQVAASDIVITECWERPRFRCEEKPSSGFSPLFLSEPTLRTAAVNAGDYRLYLGGGSINRSFGDLLKEQQGLVFGKVCEHYAKLHSVLLAASRAARGGVVAARDVPEAEKLLEPLHLSASVGQSGDALVDDTIESASGAVFLDVFLEARRPLAPGNAAMLYVVGPKGDKCRGPRGPGAGPLLPRGDFLASVERLGKRALELVGAYNRAGDGARIEEVRWCLVSGGVYCHGDVSKLEVASATLRGMLSAKGARSLTVTFAYDDDVFRQACELC</sequence>
<name>A0ABN9XN60_9DINO</name>
<gene>
    <name evidence="1" type="ORF">PCOR1329_LOCUS78311</name>
</gene>
<dbReference type="EMBL" id="CAUYUJ010020911">
    <property type="protein sequence ID" value="CAK0901336.1"/>
    <property type="molecule type" value="Genomic_DNA"/>
</dbReference>
<dbReference type="InterPro" id="IPR024755">
    <property type="entry name" value="cpYpsA"/>
</dbReference>
<organism evidence="1 2">
    <name type="scientific">Prorocentrum cordatum</name>
    <dbReference type="NCBI Taxonomy" id="2364126"/>
    <lineage>
        <taxon>Eukaryota</taxon>
        <taxon>Sar</taxon>
        <taxon>Alveolata</taxon>
        <taxon>Dinophyceae</taxon>
        <taxon>Prorocentrales</taxon>
        <taxon>Prorocentraceae</taxon>
        <taxon>Prorocentrum</taxon>
    </lineage>
</organism>
<dbReference type="Pfam" id="PF12694">
    <property type="entry name" value="cpYpsA"/>
    <property type="match status" value="1"/>
</dbReference>
<dbReference type="Gene3D" id="3.40.50.450">
    <property type="match status" value="1"/>
</dbReference>